<dbReference type="RefSeq" id="WP_094335685.1">
    <property type="nucleotide sequence ID" value="NZ_NFIE01000014.1"/>
</dbReference>
<reference evidence="3" key="1">
    <citation type="submission" date="2017-04" db="EMBL/GenBank/DDBJ databases">
        <title>Function of individual gut microbiota members based on whole genome sequencing of pure cultures obtained from chicken caecum.</title>
        <authorList>
            <person name="Medvecky M."/>
            <person name="Cejkova D."/>
            <person name="Polansky O."/>
            <person name="Karasova D."/>
            <person name="Kubasova T."/>
            <person name="Cizek A."/>
            <person name="Rychlik I."/>
        </authorList>
    </citation>
    <scope>NUCLEOTIDE SEQUENCE [LARGE SCALE GENOMIC DNA]</scope>
    <source>
        <strain evidence="3">An5</strain>
    </source>
</reference>
<name>A0A1Y3XXI3_9ACTN</name>
<keyword evidence="1" id="KW-0472">Membrane</keyword>
<evidence type="ECO:0000313" key="3">
    <source>
        <dbReference type="Proteomes" id="UP000195781"/>
    </source>
</evidence>
<keyword evidence="1" id="KW-1133">Transmembrane helix</keyword>
<comment type="caution">
    <text evidence="2">The sequence shown here is derived from an EMBL/GenBank/DDBJ whole genome shotgun (WGS) entry which is preliminary data.</text>
</comment>
<dbReference type="EMBL" id="NFIE01000014">
    <property type="protein sequence ID" value="OUN87967.1"/>
    <property type="molecule type" value="Genomic_DNA"/>
</dbReference>
<keyword evidence="1" id="KW-0812">Transmembrane</keyword>
<organism evidence="2 3">
    <name type="scientific">[Collinsella] massiliensis</name>
    <dbReference type="NCBI Taxonomy" id="1232426"/>
    <lineage>
        <taxon>Bacteria</taxon>
        <taxon>Bacillati</taxon>
        <taxon>Actinomycetota</taxon>
        <taxon>Coriobacteriia</taxon>
        <taxon>Coriobacteriales</taxon>
        <taxon>Coriobacteriaceae</taxon>
        <taxon>Enorma</taxon>
    </lineage>
</organism>
<protein>
    <submittedName>
        <fullName evidence="2">Uncharacterized protein</fullName>
    </submittedName>
</protein>
<evidence type="ECO:0000313" key="2">
    <source>
        <dbReference type="EMBL" id="OUN87967.1"/>
    </source>
</evidence>
<sequence>MDMAEHTCKQFDVYIHDIQVVELPQEALKHALLSTRHPLGPDPRPDTPSWAQSLEYGRAYHRISWKHVLSPAEDAALLEATLSRFDTVYLDGSVSVADVLDVHSMRSDLLFDSNTMQWLLLHEMKLSIPIEVMDSAATVRSEDPCSRNWYAALRDCLVRSSDDQPDNRAPWIQSAEDAARLAICSYFYQLKRYSLNPHGVRFPPNCGNLSFFYVPDHPEALSPYSDHELCSRIARLGHNVERIDSNEDDALRKERLYYDFGGRYHTIIVDSQDAIMRYMPLQFHAQYCWAYLRTAHTLVCDMEDALVMESLSKQDEDYLDRIINNIHYEQFLYAEFSRSVQADTEILAYIDRKWSLTLSLTQLEQFANNLAGTLERSLQRSAGKTARRQEIALFALSLIQLIALVSVWADYLNLVETYGDKNYGAFPWAMFGSESALNSFNVLLPWLLIIVSICIMIWCLAKIARHR</sequence>
<feature type="transmembrane region" description="Helical" evidence="1">
    <location>
        <begin position="443"/>
        <end position="461"/>
    </location>
</feature>
<accession>A0A1Y3XXI3</accession>
<dbReference type="AlphaFoldDB" id="A0A1Y3XXI3"/>
<dbReference type="OrthoDB" id="6397163at2"/>
<gene>
    <name evidence="2" type="ORF">B5G02_06785</name>
</gene>
<keyword evidence="3" id="KW-1185">Reference proteome</keyword>
<proteinExistence type="predicted"/>
<evidence type="ECO:0000256" key="1">
    <source>
        <dbReference type="SAM" id="Phobius"/>
    </source>
</evidence>
<dbReference type="Proteomes" id="UP000195781">
    <property type="component" value="Unassembled WGS sequence"/>
</dbReference>
<feature type="transmembrane region" description="Helical" evidence="1">
    <location>
        <begin position="391"/>
        <end position="409"/>
    </location>
</feature>